<dbReference type="PANTHER" id="PTHR24166">
    <property type="entry name" value="ROLLING PEBBLES, ISOFORM B"/>
    <property type="match status" value="1"/>
</dbReference>
<proteinExistence type="predicted"/>
<keyword evidence="2" id="KW-0040">ANK repeat</keyword>
<evidence type="ECO:0000256" key="1">
    <source>
        <dbReference type="ARBA" id="ARBA00022737"/>
    </source>
</evidence>
<organism evidence="4 5">
    <name type="scientific">Aspergillus terreus</name>
    <dbReference type="NCBI Taxonomy" id="33178"/>
    <lineage>
        <taxon>Eukaryota</taxon>
        <taxon>Fungi</taxon>
        <taxon>Dikarya</taxon>
        <taxon>Ascomycota</taxon>
        <taxon>Pezizomycotina</taxon>
        <taxon>Eurotiomycetes</taxon>
        <taxon>Eurotiomycetidae</taxon>
        <taxon>Eurotiales</taxon>
        <taxon>Aspergillaceae</taxon>
        <taxon>Aspergillus</taxon>
        <taxon>Aspergillus subgen. Circumdati</taxon>
    </lineage>
</organism>
<reference evidence="4 5" key="1">
    <citation type="submission" date="2020-01" db="EMBL/GenBank/DDBJ databases">
        <title>Aspergillus terreus IFO 6365 whole genome shotgun sequence.</title>
        <authorList>
            <person name="Kanamasa S."/>
            <person name="Takahashi H."/>
        </authorList>
    </citation>
    <scope>NUCLEOTIDE SEQUENCE [LARGE SCALE GENOMIC DNA]</scope>
    <source>
        <strain evidence="4 5">IFO 6365</strain>
    </source>
</reference>
<dbReference type="Proteomes" id="UP000452235">
    <property type="component" value="Unassembled WGS sequence"/>
</dbReference>
<dbReference type="SMART" id="SM00248">
    <property type="entry name" value="ANK"/>
    <property type="match status" value="8"/>
</dbReference>
<protein>
    <submittedName>
        <fullName evidence="4">Pfs, NACHT and Ankyrin domain protein</fullName>
    </submittedName>
</protein>
<name>A0A5M3YSV1_ASPTE</name>
<gene>
    <name evidence="4" type="ORF">ATEIFO6365_0003086300</name>
</gene>
<accession>A0A5M3YSV1</accession>
<keyword evidence="5" id="KW-1185">Reference proteome</keyword>
<dbReference type="AlphaFoldDB" id="A0A5M3YSV1"/>
<keyword evidence="1" id="KW-0677">Repeat</keyword>
<dbReference type="OrthoDB" id="1577640at2759"/>
<dbReference type="Gene3D" id="1.25.40.20">
    <property type="entry name" value="Ankyrin repeat-containing domain"/>
    <property type="match status" value="2"/>
</dbReference>
<dbReference type="SUPFAM" id="SSF48403">
    <property type="entry name" value="Ankyrin repeat"/>
    <property type="match status" value="1"/>
</dbReference>
<dbReference type="InterPro" id="IPR036770">
    <property type="entry name" value="Ankyrin_rpt-contain_sf"/>
</dbReference>
<dbReference type="EMBL" id="BLJY01000003">
    <property type="protein sequence ID" value="GFF14795.1"/>
    <property type="molecule type" value="Genomic_DNA"/>
</dbReference>
<dbReference type="PANTHER" id="PTHR24166:SF48">
    <property type="entry name" value="PROTEIN VAPYRIN"/>
    <property type="match status" value="1"/>
</dbReference>
<comment type="caution">
    <text evidence="4">The sequence shown here is derived from an EMBL/GenBank/DDBJ whole genome shotgun (WGS) entry which is preliminary data.</text>
</comment>
<dbReference type="PRINTS" id="PR01415">
    <property type="entry name" value="ANKYRIN"/>
</dbReference>
<feature type="region of interest" description="Disordered" evidence="3">
    <location>
        <begin position="175"/>
        <end position="206"/>
    </location>
</feature>
<dbReference type="InterPro" id="IPR002110">
    <property type="entry name" value="Ankyrin_rpt"/>
</dbReference>
<feature type="compositionally biased region" description="Polar residues" evidence="3">
    <location>
        <begin position="82"/>
        <end position="91"/>
    </location>
</feature>
<feature type="region of interest" description="Disordered" evidence="3">
    <location>
        <begin position="72"/>
        <end position="98"/>
    </location>
</feature>
<sequence>MTQITPKVETEESNYMRQQTHQAQAGDKARLAIRKASIARGNEKTSIPMNDGERRLKSDRELAITEAYQPPVRKEFPDSPGNILTQSINSPSRDDEENAVERKRSHLFIRQTADHIRTIRRQSQDASLVNVQGDLSLNNMARNDVLSNTATTTVLQTVKDMQPVAGNSDPVSRVVAMSHRRTSQSSTTTKDDEQEASQQASYDSDYFIEEDTSEERERAVMLPLSDGHQFLGLSWLDKAVDDIADEVQFHRPPSHPRTWPRSIPREWSLDPGDILIAIAVRRRCEERDMRGILTMTKIATGSDHNYDYLCAWCLGEAARCSFLEALPVFYSVFKPPHGRQWVLEWAMRKAIGDSEEQLATMRWLRRRGVYVGIVEVTIASRGGHEKALQLLMEWGADPTQEVDLFGVDSRPLREAAKAGHIGIVNILLGAGVRAADPDAVGNAARFGQLDILRALVAAGASVFGPGSCGQDGDPFCLAAAGGQLEVMRYILRLGASLDERLYRVDLVRGDEALSQAARAGWPSCEGICLMLLDSGVTPVFTESDDRSPPNSTAHIAYSFACMGGHISLLTRILEAGADPNAIAGWLYNSELLSRAGNGMEEEDCSYGSMLSLACGAGRFEAARLLLQYGADVHYRGHVYYEAQPPLHIAAKYGRIDIIDLLLAHGANIHAHASPVVKGTPIHIAAAAGATISVGRLLERAGEELLEVQDDKGQTPLIVAARQGKLEVVKLLLDKGASVTARDGEGWTAAHRAAWNGHEQTIRLLVDRGAHPEAETPSGLTIAELLGHAEREAGLTALEGHRG</sequence>
<dbReference type="VEuPathDB" id="FungiDB:ATEG_05676"/>
<dbReference type="PROSITE" id="PS50088">
    <property type="entry name" value="ANK_REPEAT"/>
    <property type="match status" value="4"/>
</dbReference>
<dbReference type="Pfam" id="PF12796">
    <property type="entry name" value="Ank_2"/>
    <property type="match status" value="2"/>
</dbReference>
<evidence type="ECO:0000313" key="4">
    <source>
        <dbReference type="EMBL" id="GFF14795.1"/>
    </source>
</evidence>
<feature type="region of interest" description="Disordered" evidence="3">
    <location>
        <begin position="1"/>
        <end position="27"/>
    </location>
</feature>
<evidence type="ECO:0000256" key="2">
    <source>
        <dbReference type="ARBA" id="ARBA00023043"/>
    </source>
</evidence>
<evidence type="ECO:0000313" key="5">
    <source>
        <dbReference type="Proteomes" id="UP000452235"/>
    </source>
</evidence>
<feature type="compositionally biased region" description="Polar residues" evidence="3">
    <location>
        <begin position="13"/>
        <end position="23"/>
    </location>
</feature>
<dbReference type="InterPro" id="IPR050889">
    <property type="entry name" value="Dendritic_Spine_Reg/Scaffold"/>
</dbReference>
<evidence type="ECO:0000256" key="3">
    <source>
        <dbReference type="SAM" id="MobiDB-lite"/>
    </source>
</evidence>
<dbReference type="PROSITE" id="PS50297">
    <property type="entry name" value="ANK_REP_REGION"/>
    <property type="match status" value="3"/>
</dbReference>